<comment type="subcellular location">
    <subcellularLocation>
        <location evidence="9">Cytoplasm</location>
    </subcellularLocation>
</comment>
<dbReference type="RefSeq" id="WP_022333935.1">
    <property type="nucleotide sequence ID" value="NZ_DAWDUM010000007.1"/>
</dbReference>
<comment type="similarity">
    <text evidence="2 9">Belongs to the MGMT family.</text>
</comment>
<dbReference type="InterPro" id="IPR036217">
    <property type="entry name" value="MethylDNA_cys_MeTrfase_DNAb"/>
</dbReference>
<evidence type="ECO:0000256" key="3">
    <source>
        <dbReference type="ARBA" id="ARBA00022490"/>
    </source>
</evidence>
<evidence type="ECO:0000256" key="7">
    <source>
        <dbReference type="ARBA" id="ARBA00023204"/>
    </source>
</evidence>
<feature type="domain" description="Methylguanine DNA methyltransferase ribonuclease-like" evidence="11">
    <location>
        <begin position="6"/>
        <end position="72"/>
    </location>
</feature>
<dbReference type="PANTHER" id="PTHR10815">
    <property type="entry name" value="METHYLATED-DNA--PROTEIN-CYSTEINE METHYLTRANSFERASE"/>
    <property type="match status" value="1"/>
</dbReference>
<dbReference type="HAMAP" id="MF_00772">
    <property type="entry name" value="OGT"/>
    <property type="match status" value="1"/>
</dbReference>
<comment type="caution">
    <text evidence="12">The sequence shown here is derived from an EMBL/GenBank/DDBJ whole genome shotgun (WGS) entry which is preliminary data.</text>
</comment>
<evidence type="ECO:0000256" key="2">
    <source>
        <dbReference type="ARBA" id="ARBA00008711"/>
    </source>
</evidence>
<comment type="catalytic activity">
    <reaction evidence="8 9">
        <text>a 6-O-methyl-2'-deoxyguanosine in DNA + L-cysteinyl-[protein] = S-methyl-L-cysteinyl-[protein] + a 2'-deoxyguanosine in DNA</text>
        <dbReference type="Rhea" id="RHEA:24000"/>
        <dbReference type="Rhea" id="RHEA-COMP:10131"/>
        <dbReference type="Rhea" id="RHEA-COMP:10132"/>
        <dbReference type="Rhea" id="RHEA-COMP:11367"/>
        <dbReference type="Rhea" id="RHEA-COMP:11368"/>
        <dbReference type="ChEBI" id="CHEBI:29950"/>
        <dbReference type="ChEBI" id="CHEBI:82612"/>
        <dbReference type="ChEBI" id="CHEBI:85445"/>
        <dbReference type="ChEBI" id="CHEBI:85448"/>
        <dbReference type="EC" id="2.1.1.63"/>
    </reaction>
</comment>
<dbReference type="Gene3D" id="1.10.10.10">
    <property type="entry name" value="Winged helix-like DNA-binding domain superfamily/Winged helix DNA-binding domain"/>
    <property type="match status" value="1"/>
</dbReference>
<evidence type="ECO:0000256" key="6">
    <source>
        <dbReference type="ARBA" id="ARBA00022763"/>
    </source>
</evidence>
<keyword evidence="5 9" id="KW-0808">Transferase</keyword>
<dbReference type="FunFam" id="1.10.10.10:FF:000214">
    <property type="entry name" value="Methylated-DNA--protein-cysteine methyltransferase"/>
    <property type="match status" value="1"/>
</dbReference>
<reference evidence="12" key="1">
    <citation type="submission" date="2022-06" db="EMBL/GenBank/DDBJ databases">
        <title>Isolation of gut microbiota from human fecal samples.</title>
        <authorList>
            <person name="Pamer E.G."/>
            <person name="Barat B."/>
            <person name="Waligurski E."/>
            <person name="Medina S."/>
            <person name="Paddock L."/>
            <person name="Mostad J."/>
        </authorList>
    </citation>
    <scope>NUCLEOTIDE SEQUENCE</scope>
    <source>
        <strain evidence="12">DFI.6.22</strain>
    </source>
</reference>
<dbReference type="InterPro" id="IPR001497">
    <property type="entry name" value="MethylDNA_cys_MeTrfase_AS"/>
</dbReference>
<dbReference type="PANTHER" id="PTHR10815:SF5">
    <property type="entry name" value="METHYLATED-DNA--PROTEIN-CYSTEINE METHYLTRANSFERASE"/>
    <property type="match status" value="1"/>
</dbReference>
<dbReference type="GO" id="GO:0006307">
    <property type="term" value="P:DNA alkylation repair"/>
    <property type="evidence" value="ECO:0007669"/>
    <property type="project" value="UniProtKB-UniRule"/>
</dbReference>
<dbReference type="Pfam" id="PF01035">
    <property type="entry name" value="DNA_binding_1"/>
    <property type="match status" value="1"/>
</dbReference>
<evidence type="ECO:0000256" key="4">
    <source>
        <dbReference type="ARBA" id="ARBA00022603"/>
    </source>
</evidence>
<evidence type="ECO:0000313" key="13">
    <source>
        <dbReference type="Proteomes" id="UP001205035"/>
    </source>
</evidence>
<accession>A0AAJ1FDE8</accession>
<sequence length="173" mass="18745">MQYICKYQSPLGGITVSADGNSLTGLWFDGQKYFAATLPAAHEEKQLPVFDQTQRWLDCYFSGKNPGFTPPLGPEGSPFRQAVWEILLQIPYGETITYKDIAEEIARQQGKQTMSAQAIGGAVGHNPISIIIPCHRVVGSDGSLTGYAGGIPKKVGLLTLEQANMSGLFIPEK</sequence>
<dbReference type="InterPro" id="IPR036388">
    <property type="entry name" value="WH-like_DNA-bd_sf"/>
</dbReference>
<dbReference type="PROSITE" id="PS00374">
    <property type="entry name" value="MGMT"/>
    <property type="match status" value="1"/>
</dbReference>
<dbReference type="InterPro" id="IPR008332">
    <property type="entry name" value="MethylG_MeTrfase_N"/>
</dbReference>
<feature type="active site" description="Nucleophile; methyl group acceptor" evidence="9">
    <location>
        <position position="134"/>
    </location>
</feature>
<comment type="catalytic activity">
    <reaction evidence="1 9">
        <text>a 4-O-methyl-thymidine in DNA + L-cysteinyl-[protein] = a thymidine in DNA + S-methyl-L-cysteinyl-[protein]</text>
        <dbReference type="Rhea" id="RHEA:53428"/>
        <dbReference type="Rhea" id="RHEA-COMP:10131"/>
        <dbReference type="Rhea" id="RHEA-COMP:10132"/>
        <dbReference type="Rhea" id="RHEA-COMP:13555"/>
        <dbReference type="Rhea" id="RHEA-COMP:13556"/>
        <dbReference type="ChEBI" id="CHEBI:29950"/>
        <dbReference type="ChEBI" id="CHEBI:82612"/>
        <dbReference type="ChEBI" id="CHEBI:137386"/>
        <dbReference type="ChEBI" id="CHEBI:137387"/>
        <dbReference type="EC" id="2.1.1.63"/>
    </reaction>
</comment>
<dbReference type="NCBIfam" id="TIGR00589">
    <property type="entry name" value="ogt"/>
    <property type="match status" value="1"/>
</dbReference>
<name>A0AAJ1FDE8_9BACT</name>
<evidence type="ECO:0000259" key="10">
    <source>
        <dbReference type="Pfam" id="PF01035"/>
    </source>
</evidence>
<evidence type="ECO:0000256" key="5">
    <source>
        <dbReference type="ARBA" id="ARBA00022679"/>
    </source>
</evidence>
<dbReference type="InterPro" id="IPR023546">
    <property type="entry name" value="MGMT"/>
</dbReference>
<evidence type="ECO:0000256" key="9">
    <source>
        <dbReference type="HAMAP-Rule" id="MF_00772"/>
    </source>
</evidence>
<dbReference type="EC" id="2.1.1.63" evidence="9"/>
<protein>
    <recommendedName>
        <fullName evidence="9">Methylated-DNA--protein-cysteine methyltransferase</fullName>
        <ecNumber evidence="9">2.1.1.63</ecNumber>
    </recommendedName>
    <alternativeName>
        <fullName evidence="9">6-O-methylguanine-DNA methyltransferase</fullName>
        <shortName evidence="9">MGMT</shortName>
    </alternativeName>
    <alternativeName>
        <fullName evidence="9">O-6-methylguanine-DNA-alkyltransferase</fullName>
    </alternativeName>
</protein>
<evidence type="ECO:0000256" key="8">
    <source>
        <dbReference type="ARBA" id="ARBA00049348"/>
    </source>
</evidence>
<keyword evidence="6 9" id="KW-0227">DNA damage</keyword>
<evidence type="ECO:0000259" key="11">
    <source>
        <dbReference type="Pfam" id="PF02870"/>
    </source>
</evidence>
<keyword evidence="7 9" id="KW-0234">DNA repair</keyword>
<dbReference type="Pfam" id="PF02870">
    <property type="entry name" value="Methyltransf_1N"/>
    <property type="match status" value="1"/>
</dbReference>
<evidence type="ECO:0000313" key="12">
    <source>
        <dbReference type="EMBL" id="MCQ5082187.1"/>
    </source>
</evidence>
<dbReference type="GO" id="GO:0005737">
    <property type="term" value="C:cytoplasm"/>
    <property type="evidence" value="ECO:0007669"/>
    <property type="project" value="UniProtKB-SubCell"/>
</dbReference>
<dbReference type="InterPro" id="IPR036631">
    <property type="entry name" value="MGMT_N_sf"/>
</dbReference>
<evidence type="ECO:0000256" key="1">
    <source>
        <dbReference type="ARBA" id="ARBA00001286"/>
    </source>
</evidence>
<dbReference type="Proteomes" id="UP001205035">
    <property type="component" value="Unassembled WGS sequence"/>
</dbReference>
<dbReference type="SUPFAM" id="SSF46767">
    <property type="entry name" value="Methylated DNA-protein cysteine methyltransferase, C-terminal domain"/>
    <property type="match status" value="1"/>
</dbReference>
<dbReference type="EMBL" id="JANGBQ010000005">
    <property type="protein sequence ID" value="MCQ5082187.1"/>
    <property type="molecule type" value="Genomic_DNA"/>
</dbReference>
<gene>
    <name evidence="12" type="ORF">NE651_04700</name>
</gene>
<dbReference type="GO" id="GO:0032259">
    <property type="term" value="P:methylation"/>
    <property type="evidence" value="ECO:0007669"/>
    <property type="project" value="UniProtKB-KW"/>
</dbReference>
<keyword evidence="3 9" id="KW-0963">Cytoplasm</keyword>
<keyword evidence="4 9" id="KW-0489">Methyltransferase</keyword>
<dbReference type="AlphaFoldDB" id="A0AAJ1FDE8"/>
<dbReference type="SUPFAM" id="SSF53155">
    <property type="entry name" value="Methylated DNA-protein cysteine methyltransferase domain"/>
    <property type="match status" value="1"/>
</dbReference>
<comment type="function">
    <text evidence="9">Involved in the cellular defense against the biological effects of O6-methylguanine (O6-MeG) and O4-methylthymine (O4-MeT) in DNA. Repairs the methylated nucleobase in DNA by stoichiometrically transferring the methyl group to a cysteine residue in the enzyme. This is a suicide reaction: the enzyme is irreversibly inactivated.</text>
</comment>
<proteinExistence type="inferred from homology"/>
<dbReference type="GO" id="GO:0003908">
    <property type="term" value="F:methylated-DNA-[protein]-cysteine S-methyltransferase activity"/>
    <property type="evidence" value="ECO:0007669"/>
    <property type="project" value="UniProtKB-UniRule"/>
</dbReference>
<dbReference type="InterPro" id="IPR014048">
    <property type="entry name" value="MethylDNA_cys_MeTrfase_DNA-bd"/>
</dbReference>
<dbReference type="Gene3D" id="3.30.160.70">
    <property type="entry name" value="Methylated DNA-protein cysteine methyltransferase domain"/>
    <property type="match status" value="1"/>
</dbReference>
<feature type="domain" description="Methylated-DNA-[protein]-cysteine S-methyltransferase DNA binding" evidence="10">
    <location>
        <begin position="78"/>
        <end position="162"/>
    </location>
</feature>
<dbReference type="CDD" id="cd06445">
    <property type="entry name" value="ATase"/>
    <property type="match status" value="1"/>
</dbReference>
<comment type="miscellaneous">
    <text evidence="9">This enzyme catalyzes only one turnover and therefore is not strictly catalytic. According to one definition, an enzyme is a biocatalyst that acts repeatedly and over many reaction cycles.</text>
</comment>
<organism evidence="12 13">
    <name type="scientific">Alistipes onderdonkii</name>
    <dbReference type="NCBI Taxonomy" id="328813"/>
    <lineage>
        <taxon>Bacteria</taxon>
        <taxon>Pseudomonadati</taxon>
        <taxon>Bacteroidota</taxon>
        <taxon>Bacteroidia</taxon>
        <taxon>Bacteroidales</taxon>
        <taxon>Rikenellaceae</taxon>
        <taxon>Alistipes</taxon>
    </lineage>
</organism>